<reference evidence="2" key="1">
    <citation type="submission" date="2013-04" db="EMBL/GenBank/DDBJ databases">
        <title>Thioclava sp. 13D2W-2 Genome Sequencing.</title>
        <authorList>
            <person name="Lai Q."/>
            <person name="Li G."/>
            <person name="Shao Z."/>
        </authorList>
    </citation>
    <scope>NUCLEOTIDE SEQUENCE [LARGE SCALE GENOMIC DNA]</scope>
    <source>
        <strain evidence="2">13D2W-2</strain>
    </source>
</reference>
<protein>
    <submittedName>
        <fullName evidence="1">Uncharacterized protein</fullName>
    </submittedName>
</protein>
<gene>
    <name evidence="1" type="ORF">DW2_05845</name>
</gene>
<reference evidence="1 2" key="2">
    <citation type="journal article" date="2015" name="Antonie Van Leeuwenhoek">
        <title>Thioclava indica sp. nov., isolated from surface seawater of the Indian Ocean.</title>
        <authorList>
            <person name="Liu Y."/>
            <person name="Lai Q."/>
            <person name="Du J."/>
            <person name="Xu H."/>
            <person name="Jiang L."/>
            <person name="Shao Z."/>
        </authorList>
    </citation>
    <scope>NUCLEOTIDE SEQUENCE [LARGE SCALE GENOMIC DNA]</scope>
    <source>
        <strain evidence="1 2">13D2W-2</strain>
    </source>
</reference>
<dbReference type="OrthoDB" id="7059994at2"/>
<dbReference type="EMBL" id="AQRC01000003">
    <property type="protein sequence ID" value="KFE36128.1"/>
    <property type="molecule type" value="Genomic_DNA"/>
</dbReference>
<dbReference type="Proteomes" id="UP000028607">
    <property type="component" value="Unassembled WGS sequence"/>
</dbReference>
<evidence type="ECO:0000313" key="2">
    <source>
        <dbReference type="Proteomes" id="UP000028607"/>
    </source>
</evidence>
<comment type="caution">
    <text evidence="1">The sequence shown here is derived from an EMBL/GenBank/DDBJ whole genome shotgun (WGS) entry which is preliminary data.</text>
</comment>
<accession>A0A085TZI1</accession>
<dbReference type="PATRIC" id="fig|1317124.6.peg.1191"/>
<organism evidence="1 2">
    <name type="scientific">Thioclava atlantica</name>
    <dbReference type="NCBI Taxonomy" id="1317124"/>
    <lineage>
        <taxon>Bacteria</taxon>
        <taxon>Pseudomonadati</taxon>
        <taxon>Pseudomonadota</taxon>
        <taxon>Alphaproteobacteria</taxon>
        <taxon>Rhodobacterales</taxon>
        <taxon>Paracoccaceae</taxon>
        <taxon>Thioclava</taxon>
    </lineage>
</organism>
<evidence type="ECO:0000313" key="1">
    <source>
        <dbReference type="EMBL" id="KFE36128.1"/>
    </source>
</evidence>
<sequence length="439" mass="49442">MTDVPASLKTFLTEEQIAELPDQRGVRAWAFEPYLELHHQAANAALAPVLDSLREHWLQGFQRKPNSVEQGRFVGCLRVLLLNLMRVRTVDEGLTVGISSSKGPLQAEVRYRPAFMSVQYHVRALKLLQERGLVCMVKAGHRQDGYGETARYALTEAACTLLLLSGIATRDFTIGRRDEVIRLKDTEGRLTRYSDTPETQAMRTNLRRLNDLLEGTDIALTRSAHALIDFDDKYSGQRTDLYRVFNNRSFAQGGRFYGGWWQHAKRYVRPFITIDGQPTVEADFKGLHPAILFAKSGLDIPPDPYSLVPGIADNEMLRDHAKTTFLALLNADSTTKEPRNFDSAAHGMTAEAFRQRVKDAFPMLPGIFGTGIGRCLQREDSDMAEKIMLHFADRGMPVLPVHDSFIIAADHKDELIRVMEAVFHARYGQMPKITLKLSA</sequence>
<name>A0A085TZI1_9RHOB</name>
<dbReference type="eggNOG" id="ENOG50335X0">
    <property type="taxonomic scope" value="Bacteria"/>
</dbReference>
<dbReference type="AlphaFoldDB" id="A0A085TZI1"/>
<dbReference type="STRING" id="1317124.DW2_05845"/>
<proteinExistence type="predicted"/>
<dbReference type="RefSeq" id="WP_156102891.1">
    <property type="nucleotide sequence ID" value="NZ_AQRC01000003.1"/>
</dbReference>
<keyword evidence="2" id="KW-1185">Reference proteome</keyword>